<dbReference type="PANTHER" id="PTHR47064">
    <property type="entry name" value="PUTATIVE (AFU_ORTHOLOGUE AFUA_1G08990)-RELATED"/>
    <property type="match status" value="1"/>
</dbReference>
<sequence>MASPQVRGSTKPASPAAAVAAAGSRREKRKADAISGSSNSTTTTKIGVAMALTVLLVGLLVPLGFSPFSRTASARELPALAQVIDQKSFNVLETVPPPSVANASTLFIWPGVTEESLTAKPFHIYDDDFYEVIGDNPTLTLLARTESDPLFHEAVVWYPPTDEVFFVQNAGAPAAGTGLNKSSIIQKISLAEADAVKGSRNATGNVTVTVVPSNPQVVNPNGATYYKGNIIYAAEGQGDNVPSALQLMNPVEPYNTTILVNNYFGRQFNSLNDIAINPRNGDIYFTDTLYGYLQDFRPVPGLRNQVYRLNAETGALTVVADGFVLPNGLTFSPSGGYAYVTDTGINHGFFGFNYSDPSSIYRFDVGDDGTFDNRKTFAFVASGVPDGVHTDSKGFVYAGCGDGLHVWNPSGTLIGKIYTGSTAANFQFAGDGRLVIMGETELFYATLAAKGTPLYE</sequence>
<evidence type="ECO:0000256" key="2">
    <source>
        <dbReference type="SAM" id="Phobius"/>
    </source>
</evidence>
<organism evidence="4 5">
    <name type="scientific">Neoarthrinium moseri</name>
    <dbReference type="NCBI Taxonomy" id="1658444"/>
    <lineage>
        <taxon>Eukaryota</taxon>
        <taxon>Fungi</taxon>
        <taxon>Dikarya</taxon>
        <taxon>Ascomycota</taxon>
        <taxon>Pezizomycotina</taxon>
        <taxon>Sordariomycetes</taxon>
        <taxon>Xylariomycetidae</taxon>
        <taxon>Amphisphaeriales</taxon>
        <taxon>Apiosporaceae</taxon>
        <taxon>Neoarthrinium</taxon>
    </lineage>
</organism>
<protein>
    <recommendedName>
        <fullName evidence="3">SMP-30/Gluconolactonase/LRE-like region domain-containing protein</fullName>
    </recommendedName>
</protein>
<comment type="caution">
    <text evidence="4">The sequence shown here is derived from an EMBL/GenBank/DDBJ whole genome shotgun (WGS) entry which is preliminary data.</text>
</comment>
<name>A0A9Q0ARR6_9PEZI</name>
<dbReference type="InterPro" id="IPR013658">
    <property type="entry name" value="SGL"/>
</dbReference>
<keyword evidence="2" id="KW-0472">Membrane</keyword>
<feature type="region of interest" description="Disordered" evidence="1">
    <location>
        <begin position="1"/>
        <end position="40"/>
    </location>
</feature>
<feature type="domain" description="SMP-30/Gluconolactonase/LRE-like region" evidence="3">
    <location>
        <begin position="259"/>
        <end position="432"/>
    </location>
</feature>
<dbReference type="EMBL" id="JAFIMR010000002">
    <property type="protein sequence ID" value="KAI1881047.1"/>
    <property type="molecule type" value="Genomic_DNA"/>
</dbReference>
<feature type="compositionally biased region" description="Low complexity" evidence="1">
    <location>
        <begin position="12"/>
        <end position="22"/>
    </location>
</feature>
<keyword evidence="2" id="KW-0812">Transmembrane</keyword>
<dbReference type="InterPro" id="IPR011042">
    <property type="entry name" value="6-blade_b-propeller_TolB-like"/>
</dbReference>
<dbReference type="Gene3D" id="2.120.10.30">
    <property type="entry name" value="TolB, C-terminal domain"/>
    <property type="match status" value="1"/>
</dbReference>
<proteinExistence type="predicted"/>
<dbReference type="SUPFAM" id="SSF63829">
    <property type="entry name" value="Calcium-dependent phosphotriesterase"/>
    <property type="match status" value="1"/>
</dbReference>
<evidence type="ECO:0000256" key="1">
    <source>
        <dbReference type="SAM" id="MobiDB-lite"/>
    </source>
</evidence>
<dbReference type="Pfam" id="PF08450">
    <property type="entry name" value="SGL"/>
    <property type="match status" value="1"/>
</dbReference>
<dbReference type="InterPro" id="IPR052988">
    <property type="entry name" value="Oryzine_lactonohydrolase"/>
</dbReference>
<evidence type="ECO:0000259" key="3">
    <source>
        <dbReference type="Pfam" id="PF08450"/>
    </source>
</evidence>
<accession>A0A9Q0ARR6</accession>
<keyword evidence="5" id="KW-1185">Reference proteome</keyword>
<keyword evidence="2" id="KW-1133">Transmembrane helix</keyword>
<dbReference type="AlphaFoldDB" id="A0A9Q0ARR6"/>
<gene>
    <name evidence="4" type="ORF">JX265_001287</name>
</gene>
<dbReference type="Proteomes" id="UP000829685">
    <property type="component" value="Unassembled WGS sequence"/>
</dbReference>
<reference evidence="4" key="1">
    <citation type="submission" date="2021-03" db="EMBL/GenBank/DDBJ databases">
        <title>Revisited historic fungal species revealed as producer of novel bioactive compounds through whole genome sequencing and comparative genomics.</title>
        <authorList>
            <person name="Vignolle G.A."/>
            <person name="Hochenegger N."/>
            <person name="Mach R.L."/>
            <person name="Mach-Aigner A.R."/>
            <person name="Javad Rahimi M."/>
            <person name="Salim K.A."/>
            <person name="Chan C.M."/>
            <person name="Lim L.B.L."/>
            <person name="Cai F."/>
            <person name="Druzhinina I.S."/>
            <person name="U'Ren J.M."/>
            <person name="Derntl C."/>
        </authorList>
    </citation>
    <scope>NUCLEOTIDE SEQUENCE</scope>
    <source>
        <strain evidence="4">TUCIM 5799</strain>
    </source>
</reference>
<feature type="transmembrane region" description="Helical" evidence="2">
    <location>
        <begin position="46"/>
        <end position="65"/>
    </location>
</feature>
<evidence type="ECO:0000313" key="4">
    <source>
        <dbReference type="EMBL" id="KAI1881047.1"/>
    </source>
</evidence>
<dbReference type="PANTHER" id="PTHR47064:SF2">
    <property type="entry name" value="SMP-30_GLUCONOLACTONASE_LRE-LIKE REGION DOMAIN-CONTAINING PROTEIN-RELATED"/>
    <property type="match status" value="1"/>
</dbReference>
<evidence type="ECO:0000313" key="5">
    <source>
        <dbReference type="Proteomes" id="UP000829685"/>
    </source>
</evidence>